<dbReference type="PANTHER" id="PTHR10622">
    <property type="entry name" value="HET DOMAIN-CONTAINING PROTEIN"/>
    <property type="match status" value="1"/>
</dbReference>
<dbReference type="EMBL" id="FJOG01000005">
    <property type="protein sequence ID" value="CZR54510.1"/>
    <property type="molecule type" value="Genomic_DNA"/>
</dbReference>
<dbReference type="Proteomes" id="UP000184330">
    <property type="component" value="Unassembled WGS sequence"/>
</dbReference>
<sequence length="559" mass="64030">MRLLNATTFKLEEFFDENFPQYAILSHRWQADEVSLQDIQKGTAKEKAGFVKVKLICEEAVRRKLQYVWVDTCCIDKSSSAELSEAINSMYRWYKNAVFCCVFLFDVQSGSSDSGWTFKKSSWWSRGWTLQELIAPSEVLFFDDSWQLLGTKQTLQDRISDITRVDTRILNGEDPELCSIAQRMAWASNRTTTRTEDLAYCLLGIFGVNMPLLYGEGDRAFIRLQEEIMKHSDDHSLFAWSFIGDGYRGLLAQSPSEFRSCHNVVVAEEKTNRIPYSITNMGLSIEFQMKQWAMDTFMVTLDCETRNALDLQSRCGIFLRYLKEKNQMARVSLNGSALTTLGKDIIGYKSKSIYVRQNVSHVHPESKKKYGFWLRTLPTKITIQTGPRTDEHVLIDVTSRNKWSLEERELEIPIGKRGTAGVLWYESKAGFSVMKLGFDSEFNPVCMLGGPAWGSEARSYFPDKEMVLPDVFKLNSTWFEEGGEDWVISGDRVKGLEAEKFRTKISIHENNDGHEKIWIVDIDQMDNDQFGQGPRHEGIGCDGCWAKASADLSLFYRHG</sequence>
<feature type="domain" description="Heterokaryon incompatibility" evidence="1">
    <location>
        <begin position="22"/>
        <end position="108"/>
    </location>
</feature>
<evidence type="ECO:0000313" key="3">
    <source>
        <dbReference type="EMBL" id="CZR54510.1"/>
    </source>
</evidence>
<evidence type="ECO:0000313" key="4">
    <source>
        <dbReference type="Proteomes" id="UP000184330"/>
    </source>
</evidence>
<protein>
    <submittedName>
        <fullName evidence="3">Related to HET domain protein</fullName>
    </submittedName>
</protein>
<accession>A0A1L7WP17</accession>
<evidence type="ECO:0000259" key="1">
    <source>
        <dbReference type="Pfam" id="PF06985"/>
    </source>
</evidence>
<dbReference type="InterPro" id="IPR010730">
    <property type="entry name" value="HET"/>
</dbReference>
<dbReference type="STRING" id="576137.A0A1L7WP17"/>
<dbReference type="AlphaFoldDB" id="A0A1L7WP17"/>
<dbReference type="InterPro" id="IPR058525">
    <property type="entry name" value="DUF8212"/>
</dbReference>
<dbReference type="Pfam" id="PF06985">
    <property type="entry name" value="HET"/>
    <property type="match status" value="1"/>
</dbReference>
<dbReference type="Pfam" id="PF26640">
    <property type="entry name" value="DUF8212"/>
    <property type="match status" value="1"/>
</dbReference>
<evidence type="ECO:0000259" key="2">
    <source>
        <dbReference type="Pfam" id="PF26640"/>
    </source>
</evidence>
<reference evidence="3 4" key="1">
    <citation type="submission" date="2016-03" db="EMBL/GenBank/DDBJ databases">
        <authorList>
            <person name="Ploux O."/>
        </authorList>
    </citation>
    <scope>NUCLEOTIDE SEQUENCE [LARGE SCALE GENOMIC DNA]</scope>
    <source>
        <strain evidence="3 4">UAMH 11012</strain>
    </source>
</reference>
<gene>
    <name evidence="3" type="ORF">PAC_04394</name>
</gene>
<proteinExistence type="predicted"/>
<dbReference type="OrthoDB" id="674604at2759"/>
<dbReference type="PANTHER" id="PTHR10622:SF10">
    <property type="entry name" value="HET DOMAIN-CONTAINING PROTEIN"/>
    <property type="match status" value="1"/>
</dbReference>
<organism evidence="3 4">
    <name type="scientific">Phialocephala subalpina</name>
    <dbReference type="NCBI Taxonomy" id="576137"/>
    <lineage>
        <taxon>Eukaryota</taxon>
        <taxon>Fungi</taxon>
        <taxon>Dikarya</taxon>
        <taxon>Ascomycota</taxon>
        <taxon>Pezizomycotina</taxon>
        <taxon>Leotiomycetes</taxon>
        <taxon>Helotiales</taxon>
        <taxon>Mollisiaceae</taxon>
        <taxon>Phialocephala</taxon>
        <taxon>Phialocephala fortinii species complex</taxon>
    </lineage>
</organism>
<name>A0A1L7WP17_9HELO</name>
<keyword evidence="4" id="KW-1185">Reference proteome</keyword>
<feature type="domain" description="DUF8212" evidence="2">
    <location>
        <begin position="219"/>
        <end position="245"/>
    </location>
</feature>